<dbReference type="InterPro" id="IPR000858">
    <property type="entry name" value="S_locus_glycoprot_dom"/>
</dbReference>
<evidence type="ECO:0000256" key="14">
    <source>
        <dbReference type="ARBA" id="ARBA00048679"/>
    </source>
</evidence>
<dbReference type="GO" id="GO:0004674">
    <property type="term" value="F:protein serine/threonine kinase activity"/>
    <property type="evidence" value="ECO:0007669"/>
    <property type="project" value="UniProtKB-KW"/>
</dbReference>
<evidence type="ECO:0000256" key="10">
    <source>
        <dbReference type="ARBA" id="ARBA00023136"/>
    </source>
</evidence>
<feature type="transmembrane region" description="Helical" evidence="16">
    <location>
        <begin position="432"/>
        <end position="453"/>
    </location>
</feature>
<dbReference type="InterPro" id="IPR001245">
    <property type="entry name" value="Ser-Thr/Tyr_kinase_cat_dom"/>
</dbReference>
<keyword evidence="3 15" id="KW-0808">Transferase</keyword>
<dbReference type="InterPro" id="IPR001480">
    <property type="entry name" value="Bulb-type_lectin_dom"/>
</dbReference>
<evidence type="ECO:0000256" key="13">
    <source>
        <dbReference type="ARBA" id="ARBA00047899"/>
    </source>
</evidence>
<keyword evidence="4 16" id="KW-0812">Transmembrane</keyword>
<dbReference type="CDD" id="cd01098">
    <property type="entry name" value="PAN_AP_plant"/>
    <property type="match status" value="1"/>
</dbReference>
<dbReference type="InterPro" id="IPR021820">
    <property type="entry name" value="S-locus_recpt_kinase_C"/>
</dbReference>
<dbReference type="InterPro" id="IPR003609">
    <property type="entry name" value="Pan_app"/>
</dbReference>
<comment type="subcellular location">
    <subcellularLocation>
        <location evidence="1">Membrane</location>
        <topology evidence="1">Single-pass type I membrane protein</topology>
    </subcellularLocation>
</comment>
<dbReference type="FunFam" id="2.90.10.10:FF:000001">
    <property type="entry name" value="G-type lectin S-receptor-like serine/threonine-protein kinase"/>
    <property type="match status" value="1"/>
</dbReference>
<evidence type="ECO:0000256" key="5">
    <source>
        <dbReference type="ARBA" id="ARBA00022729"/>
    </source>
</evidence>
<dbReference type="FunFam" id="3.30.200.20:FF:000195">
    <property type="entry name" value="G-type lectin S-receptor-like serine/threonine-protein kinase"/>
    <property type="match status" value="1"/>
</dbReference>
<dbReference type="EMBL" id="JANJYI010000006">
    <property type="protein sequence ID" value="KAK2644259.1"/>
    <property type="molecule type" value="Genomic_DNA"/>
</dbReference>
<proteinExistence type="inferred from homology"/>
<dbReference type="Pfam" id="PF11883">
    <property type="entry name" value="DUF3403"/>
    <property type="match status" value="1"/>
</dbReference>
<name>A0AAD9TXT5_9ROSI</name>
<evidence type="ECO:0000256" key="3">
    <source>
        <dbReference type="ARBA" id="ARBA00022679"/>
    </source>
</evidence>
<keyword evidence="12" id="KW-0325">Glycoprotein</keyword>
<evidence type="ECO:0000313" key="21">
    <source>
        <dbReference type="Proteomes" id="UP001280121"/>
    </source>
</evidence>
<protein>
    <recommendedName>
        <fullName evidence="15">Receptor-like serine/threonine-protein kinase</fullName>
        <ecNumber evidence="15">2.7.11.1</ecNumber>
    </recommendedName>
</protein>
<keyword evidence="7 15" id="KW-0418">Kinase</keyword>
<dbReference type="CDD" id="cd00028">
    <property type="entry name" value="B_lectin"/>
    <property type="match status" value="1"/>
</dbReference>
<dbReference type="Proteomes" id="UP001280121">
    <property type="component" value="Unassembled WGS sequence"/>
</dbReference>
<dbReference type="PANTHER" id="PTHR32444:SF198">
    <property type="entry name" value="BULB-TYPE LECTIN DOMAIN-CONTAINING PROTEIN"/>
    <property type="match status" value="1"/>
</dbReference>
<evidence type="ECO:0000256" key="15">
    <source>
        <dbReference type="PIRNR" id="PIRNR000641"/>
    </source>
</evidence>
<feature type="domain" description="Protein kinase" evidence="17">
    <location>
        <begin position="505"/>
        <end position="770"/>
    </location>
</feature>
<feature type="domain" description="Apple" evidence="19">
    <location>
        <begin position="338"/>
        <end position="421"/>
    </location>
</feature>
<keyword evidence="11" id="KW-1015">Disulfide bond</keyword>
<organism evidence="20 21">
    <name type="scientific">Dipteronia dyeriana</name>
    <dbReference type="NCBI Taxonomy" id="168575"/>
    <lineage>
        <taxon>Eukaryota</taxon>
        <taxon>Viridiplantae</taxon>
        <taxon>Streptophyta</taxon>
        <taxon>Embryophyta</taxon>
        <taxon>Tracheophyta</taxon>
        <taxon>Spermatophyta</taxon>
        <taxon>Magnoliopsida</taxon>
        <taxon>eudicotyledons</taxon>
        <taxon>Gunneridae</taxon>
        <taxon>Pentapetalae</taxon>
        <taxon>rosids</taxon>
        <taxon>malvids</taxon>
        <taxon>Sapindales</taxon>
        <taxon>Sapindaceae</taxon>
        <taxon>Hippocastanoideae</taxon>
        <taxon>Acereae</taxon>
        <taxon>Dipteronia</taxon>
    </lineage>
</organism>
<comment type="catalytic activity">
    <reaction evidence="14 15">
        <text>L-seryl-[protein] + ATP = O-phospho-L-seryl-[protein] + ADP + H(+)</text>
        <dbReference type="Rhea" id="RHEA:17989"/>
        <dbReference type="Rhea" id="RHEA-COMP:9863"/>
        <dbReference type="Rhea" id="RHEA-COMP:11604"/>
        <dbReference type="ChEBI" id="CHEBI:15378"/>
        <dbReference type="ChEBI" id="CHEBI:29999"/>
        <dbReference type="ChEBI" id="CHEBI:30616"/>
        <dbReference type="ChEBI" id="CHEBI:83421"/>
        <dbReference type="ChEBI" id="CHEBI:456216"/>
        <dbReference type="EC" id="2.7.11.1"/>
    </reaction>
</comment>
<keyword evidence="5" id="KW-0732">Signal</keyword>
<gene>
    <name evidence="20" type="ORF">Ddye_019454</name>
</gene>
<dbReference type="SMART" id="SM00473">
    <property type="entry name" value="PAN_AP"/>
    <property type="match status" value="1"/>
</dbReference>
<dbReference type="Pfam" id="PF07714">
    <property type="entry name" value="PK_Tyr_Ser-Thr"/>
    <property type="match status" value="1"/>
</dbReference>
<dbReference type="PIRSF" id="PIRSF000641">
    <property type="entry name" value="SRK"/>
    <property type="match status" value="1"/>
</dbReference>
<keyword evidence="2 15" id="KW-0723">Serine/threonine-protein kinase</keyword>
<dbReference type="InterPro" id="IPR024171">
    <property type="entry name" value="SRK-like_kinase"/>
</dbReference>
<keyword evidence="9 16" id="KW-1133">Transmembrane helix</keyword>
<dbReference type="InterPro" id="IPR036426">
    <property type="entry name" value="Bulb-type_lectin_dom_sf"/>
</dbReference>
<evidence type="ECO:0000259" key="19">
    <source>
        <dbReference type="PROSITE" id="PS50948"/>
    </source>
</evidence>
<dbReference type="Pfam" id="PF01453">
    <property type="entry name" value="B_lectin"/>
    <property type="match status" value="1"/>
</dbReference>
<dbReference type="PROSITE" id="PS00108">
    <property type="entry name" value="PROTEIN_KINASE_ST"/>
    <property type="match status" value="1"/>
</dbReference>
<evidence type="ECO:0000259" key="17">
    <source>
        <dbReference type="PROSITE" id="PS50011"/>
    </source>
</evidence>
<evidence type="ECO:0000256" key="2">
    <source>
        <dbReference type="ARBA" id="ARBA00022527"/>
    </source>
</evidence>
<dbReference type="PROSITE" id="PS50927">
    <property type="entry name" value="BULB_LECTIN"/>
    <property type="match status" value="1"/>
</dbReference>
<dbReference type="InterPro" id="IPR008271">
    <property type="entry name" value="Ser/Thr_kinase_AS"/>
</dbReference>
<dbReference type="Pfam" id="PF08276">
    <property type="entry name" value="PAN_2"/>
    <property type="match status" value="1"/>
</dbReference>
<comment type="catalytic activity">
    <reaction evidence="13 15">
        <text>L-threonyl-[protein] + ATP = O-phospho-L-threonyl-[protein] + ADP + H(+)</text>
        <dbReference type="Rhea" id="RHEA:46608"/>
        <dbReference type="Rhea" id="RHEA-COMP:11060"/>
        <dbReference type="Rhea" id="RHEA-COMP:11605"/>
        <dbReference type="ChEBI" id="CHEBI:15378"/>
        <dbReference type="ChEBI" id="CHEBI:30013"/>
        <dbReference type="ChEBI" id="CHEBI:30616"/>
        <dbReference type="ChEBI" id="CHEBI:61977"/>
        <dbReference type="ChEBI" id="CHEBI:456216"/>
        <dbReference type="EC" id="2.7.11.1"/>
    </reaction>
</comment>
<dbReference type="EC" id="2.7.11.1" evidence="15"/>
<dbReference type="Pfam" id="PF00954">
    <property type="entry name" value="S_locus_glycop"/>
    <property type="match status" value="1"/>
</dbReference>
<accession>A0AAD9TXT5</accession>
<dbReference type="Gene3D" id="3.30.200.20">
    <property type="entry name" value="Phosphorylase Kinase, domain 1"/>
    <property type="match status" value="1"/>
</dbReference>
<evidence type="ECO:0000313" key="20">
    <source>
        <dbReference type="EMBL" id="KAK2644259.1"/>
    </source>
</evidence>
<dbReference type="GO" id="GO:0005524">
    <property type="term" value="F:ATP binding"/>
    <property type="evidence" value="ECO:0007669"/>
    <property type="project" value="UniProtKB-KW"/>
</dbReference>
<dbReference type="Gene3D" id="1.10.510.10">
    <property type="entry name" value="Transferase(Phosphotransferase) domain 1"/>
    <property type="match status" value="1"/>
</dbReference>
<dbReference type="FunFam" id="1.10.510.10:FF:001019">
    <property type="entry name" value="G-type lectin S-receptor-like serine/threonine-protein kinase B120"/>
    <property type="match status" value="1"/>
</dbReference>
<reference evidence="20" key="1">
    <citation type="journal article" date="2023" name="Plant J.">
        <title>Genome sequences and population genomics provide insights into the demographic history, inbreeding, and mutation load of two 'living fossil' tree species of Dipteronia.</title>
        <authorList>
            <person name="Feng Y."/>
            <person name="Comes H.P."/>
            <person name="Chen J."/>
            <person name="Zhu S."/>
            <person name="Lu R."/>
            <person name="Zhang X."/>
            <person name="Li P."/>
            <person name="Qiu J."/>
            <person name="Olsen K.M."/>
            <person name="Qiu Y."/>
        </authorList>
    </citation>
    <scope>NUCLEOTIDE SEQUENCE</scope>
    <source>
        <strain evidence="20">KIB01</strain>
    </source>
</reference>
<sequence>MERRIRRISFVVVILLFCFYTYLGTAIDTITSSRPIRDPETIISNGSDFILGFFNPGNSSYRYVGIWYNKKSESVVWVANRNKPLKDGSGVVTISEDGNLVVLNGQNEVLWSSNVSNSVINVSAQLLDTGNLVLRDITTGISIWESFQEPTDTILEGMKLSSHIRTGPIVLLRSWKSPSDPSLGSFSFGIGSTNIPETIIWNDSRVYAWSGPWNGQVFTGIPNMYSIYLDGYKLSVDDLTGAVDFYYSFPNKSMFIVLNSPGIIEDKYWVDEKKDWEVNFRSLETECDVYGWCGAFGNCNSQKNPICSCVRGFEPKNKEEWSRGNWTNGCVRKKLLLCDRTNQTGEVKKEDGFLKLETMKLPYFVEQSSVSVAKCREQCLNNCSCIAYAYDAGIGCMTWTGTLIDLNKFSSEGADLYIRLAHSELEKKDNTVVIIVPVIAGTITCAICTFFLWRWMAKHKALKDKSKVLHLDRDDVCSVNNLNEVELQDLPLFNFETLATATNNFHFTNKLGMGGFGPVYKGELRDGRKIAVKRLSKASGQGLEEFKNEVMVLSKLQHRNLVRLLGCCVDREEKMLIYEYMPNKSLDPFLFGPLKQELLVCRTRFYIIEGISRDLFYLHRDSRLRIIHRDLKPSNILLDKELNPKISDFGMVRIFRGNEDQANTIRVVGTHGYMFPKYVIEGRFFEKSDVFSFGVLLLEIVSGRRNTGFYHDAAWKLWNENNNIALIDPGISNHAFNQRFQDAYIDIVDLPTPKQPALTERRNTGGEEYSQHSRKRCSINYVTVTITEGR</sequence>
<keyword evidence="10 16" id="KW-0472">Membrane</keyword>
<dbReference type="InterPro" id="IPR011009">
    <property type="entry name" value="Kinase-like_dom_sf"/>
</dbReference>
<dbReference type="PANTHER" id="PTHR32444">
    <property type="entry name" value="BULB-TYPE LECTIN DOMAIN-CONTAINING PROTEIN"/>
    <property type="match status" value="1"/>
</dbReference>
<dbReference type="InterPro" id="IPR000719">
    <property type="entry name" value="Prot_kinase_dom"/>
</dbReference>
<evidence type="ECO:0000256" key="8">
    <source>
        <dbReference type="ARBA" id="ARBA00022840"/>
    </source>
</evidence>
<dbReference type="GO" id="GO:0048544">
    <property type="term" value="P:recognition of pollen"/>
    <property type="evidence" value="ECO:0007669"/>
    <property type="project" value="InterPro"/>
</dbReference>
<evidence type="ECO:0000256" key="4">
    <source>
        <dbReference type="ARBA" id="ARBA00022692"/>
    </source>
</evidence>
<dbReference type="SUPFAM" id="SSF51110">
    <property type="entry name" value="alpha-D-mannose-specific plant lectins"/>
    <property type="match status" value="1"/>
</dbReference>
<keyword evidence="21" id="KW-1185">Reference proteome</keyword>
<evidence type="ECO:0000256" key="11">
    <source>
        <dbReference type="ARBA" id="ARBA00023157"/>
    </source>
</evidence>
<evidence type="ECO:0000259" key="18">
    <source>
        <dbReference type="PROSITE" id="PS50927"/>
    </source>
</evidence>
<dbReference type="PROSITE" id="PS50948">
    <property type="entry name" value="PAN"/>
    <property type="match status" value="1"/>
</dbReference>
<keyword evidence="8 15" id="KW-0067">ATP-binding</keyword>
<comment type="similarity">
    <text evidence="15">Belongs to the protein kinase superfamily. Ser/Thr protein kinase family.</text>
</comment>
<evidence type="ECO:0000256" key="12">
    <source>
        <dbReference type="ARBA" id="ARBA00023180"/>
    </source>
</evidence>
<comment type="caution">
    <text evidence="20">The sequence shown here is derived from an EMBL/GenBank/DDBJ whole genome shotgun (WGS) entry which is preliminary data.</text>
</comment>
<dbReference type="SMART" id="SM00108">
    <property type="entry name" value="B_lectin"/>
    <property type="match status" value="1"/>
</dbReference>
<feature type="domain" description="Bulb-type lectin" evidence="18">
    <location>
        <begin position="27"/>
        <end position="147"/>
    </location>
</feature>
<dbReference type="Gene3D" id="2.90.10.10">
    <property type="entry name" value="Bulb-type lectin domain"/>
    <property type="match status" value="1"/>
</dbReference>
<dbReference type="GO" id="GO:0016020">
    <property type="term" value="C:membrane"/>
    <property type="evidence" value="ECO:0007669"/>
    <property type="project" value="UniProtKB-SubCell"/>
</dbReference>
<evidence type="ECO:0000256" key="9">
    <source>
        <dbReference type="ARBA" id="ARBA00022989"/>
    </source>
</evidence>
<evidence type="ECO:0000256" key="7">
    <source>
        <dbReference type="ARBA" id="ARBA00022777"/>
    </source>
</evidence>
<keyword evidence="6 15" id="KW-0547">Nucleotide-binding</keyword>
<dbReference type="SMART" id="SM00220">
    <property type="entry name" value="S_TKc"/>
    <property type="match status" value="1"/>
</dbReference>
<dbReference type="PROSITE" id="PS50011">
    <property type="entry name" value="PROTEIN_KINASE_DOM"/>
    <property type="match status" value="1"/>
</dbReference>
<evidence type="ECO:0000256" key="6">
    <source>
        <dbReference type="ARBA" id="ARBA00022741"/>
    </source>
</evidence>
<dbReference type="SUPFAM" id="SSF56112">
    <property type="entry name" value="Protein kinase-like (PK-like)"/>
    <property type="match status" value="1"/>
</dbReference>
<evidence type="ECO:0000256" key="1">
    <source>
        <dbReference type="ARBA" id="ARBA00004479"/>
    </source>
</evidence>
<dbReference type="AlphaFoldDB" id="A0AAD9TXT5"/>
<evidence type="ECO:0000256" key="16">
    <source>
        <dbReference type="SAM" id="Phobius"/>
    </source>
</evidence>